<dbReference type="Pfam" id="PF12276">
    <property type="entry name" value="DUF3617"/>
    <property type="match status" value="1"/>
</dbReference>
<name>A0A4R0YR97_9GAMM</name>
<gene>
    <name evidence="2" type="ORF">EZM97_22510</name>
</gene>
<evidence type="ECO:0000256" key="1">
    <source>
        <dbReference type="SAM" id="SignalP"/>
    </source>
</evidence>
<evidence type="ECO:0000313" key="3">
    <source>
        <dbReference type="Proteomes" id="UP000291822"/>
    </source>
</evidence>
<feature type="chain" id="PRO_5020406740" description="DUF3617 family protein" evidence="1">
    <location>
        <begin position="38"/>
        <end position="156"/>
    </location>
</feature>
<comment type="caution">
    <text evidence="2">The sequence shown here is derived from an EMBL/GenBank/DDBJ whole genome shotgun (WGS) entry which is preliminary data.</text>
</comment>
<keyword evidence="3" id="KW-1185">Reference proteome</keyword>
<evidence type="ECO:0008006" key="4">
    <source>
        <dbReference type="Google" id="ProtNLM"/>
    </source>
</evidence>
<dbReference type="EMBL" id="SJTG01000003">
    <property type="protein sequence ID" value="TCI09015.1"/>
    <property type="molecule type" value="Genomic_DNA"/>
</dbReference>
<protein>
    <recommendedName>
        <fullName evidence="4">DUF3617 family protein</fullName>
    </recommendedName>
</protein>
<dbReference type="AlphaFoldDB" id="A0A4R0YR97"/>
<proteinExistence type="predicted"/>
<feature type="signal peptide" evidence="1">
    <location>
        <begin position="1"/>
        <end position="37"/>
    </location>
</feature>
<sequence length="156" mass="16643">MHAFTPPPPAPRSHAVARALALLVLLAAAFLGEPSRADPGDFQAMPGLWKISVRSVDHGHPGKPSVLWHCVDEGPDPWTEFAELPLPGHASCQRTSAHRSSTALAWTLSCPGLSSPGRGRVDFDSPEHYTASVNLQGRQVVQAEGRRVAACTSPKD</sequence>
<organism evidence="2 3">
    <name type="scientific">Dyella soli</name>
    <dbReference type="NCBI Taxonomy" id="522319"/>
    <lineage>
        <taxon>Bacteria</taxon>
        <taxon>Pseudomonadati</taxon>
        <taxon>Pseudomonadota</taxon>
        <taxon>Gammaproteobacteria</taxon>
        <taxon>Lysobacterales</taxon>
        <taxon>Rhodanobacteraceae</taxon>
        <taxon>Dyella</taxon>
    </lineage>
</organism>
<accession>A0A4R0YR97</accession>
<evidence type="ECO:0000313" key="2">
    <source>
        <dbReference type="EMBL" id="TCI09015.1"/>
    </source>
</evidence>
<keyword evidence="1" id="KW-0732">Signal</keyword>
<dbReference type="InterPro" id="IPR022061">
    <property type="entry name" value="DUF3617"/>
</dbReference>
<reference evidence="2 3" key="1">
    <citation type="submission" date="2019-02" db="EMBL/GenBank/DDBJ databases">
        <title>Dyella amyloliquefaciens sp. nov., isolated from forest soil.</title>
        <authorList>
            <person name="Gao Z.-H."/>
            <person name="Qiu L.-H."/>
        </authorList>
    </citation>
    <scope>NUCLEOTIDE SEQUENCE [LARGE SCALE GENOMIC DNA]</scope>
    <source>
        <strain evidence="2 3">KACC 12747</strain>
    </source>
</reference>
<dbReference type="RefSeq" id="WP_131411004.1">
    <property type="nucleotide sequence ID" value="NZ_SJTG01000003.1"/>
</dbReference>
<dbReference type="Proteomes" id="UP000291822">
    <property type="component" value="Unassembled WGS sequence"/>
</dbReference>